<feature type="transmembrane region" description="Helical" evidence="1">
    <location>
        <begin position="21"/>
        <end position="40"/>
    </location>
</feature>
<dbReference type="EMBL" id="MK500567">
    <property type="protein sequence ID" value="QBK92006.1"/>
    <property type="molecule type" value="Genomic_DNA"/>
</dbReference>
<protein>
    <recommendedName>
        <fullName evidence="3">Transmembrane protein</fullName>
    </recommendedName>
</protein>
<reference evidence="2" key="1">
    <citation type="journal article" date="2019" name="MBio">
        <title>Virus Genomes from Deep Sea Sediments Expand the Ocean Megavirome and Support Independent Origins of Viral Gigantism.</title>
        <authorList>
            <person name="Backstrom D."/>
            <person name="Yutin N."/>
            <person name="Jorgensen S.L."/>
            <person name="Dharamshi J."/>
            <person name="Homa F."/>
            <person name="Zaremba-Niedwiedzka K."/>
            <person name="Spang A."/>
            <person name="Wolf Y.I."/>
            <person name="Koonin E.V."/>
            <person name="Ettema T.J."/>
        </authorList>
    </citation>
    <scope>NUCLEOTIDE SEQUENCE</scope>
</reference>
<feature type="transmembrane region" description="Helical" evidence="1">
    <location>
        <begin position="139"/>
        <end position="158"/>
    </location>
</feature>
<feature type="transmembrane region" description="Helical" evidence="1">
    <location>
        <begin position="78"/>
        <end position="95"/>
    </location>
</feature>
<evidence type="ECO:0000256" key="1">
    <source>
        <dbReference type="SAM" id="Phobius"/>
    </source>
</evidence>
<evidence type="ECO:0000313" key="2">
    <source>
        <dbReference type="EMBL" id="QBK92006.1"/>
    </source>
</evidence>
<gene>
    <name evidence="2" type="ORF">LCPAC304_03490</name>
</gene>
<accession>A0A481Z8T4</accession>
<evidence type="ECO:0008006" key="3">
    <source>
        <dbReference type="Google" id="ProtNLM"/>
    </source>
</evidence>
<proteinExistence type="predicted"/>
<keyword evidence="1" id="KW-0472">Membrane</keyword>
<sequence length="166" mass="18893">MGGDVSDKEYYNDEKVAQVQLAYIVALVVWILIIACFGLYNTDVIGWIILAIPPVIFFTGYANSCCLTIEVERENFQANYFAIGLLLILPLLTWVNNDYKGDKVRFTRILVLAIIIVMLSLLDVWVRKEHLSVSKHVKSALQTIAIALLIFAFYSYYIDNPNNFFG</sequence>
<feature type="transmembrane region" description="Helical" evidence="1">
    <location>
        <begin position="107"/>
        <end position="127"/>
    </location>
</feature>
<keyword evidence="1" id="KW-1133">Transmembrane helix</keyword>
<keyword evidence="1" id="KW-0812">Transmembrane</keyword>
<name>A0A481Z8T4_9VIRU</name>
<feature type="transmembrane region" description="Helical" evidence="1">
    <location>
        <begin position="46"/>
        <end position="66"/>
    </location>
</feature>
<organism evidence="2">
    <name type="scientific">Pithovirus LCPAC304</name>
    <dbReference type="NCBI Taxonomy" id="2506594"/>
    <lineage>
        <taxon>Viruses</taxon>
        <taxon>Pithoviruses</taxon>
    </lineage>
</organism>